<evidence type="ECO:0000313" key="9">
    <source>
        <dbReference type="Proteomes" id="UP000034492"/>
    </source>
</evidence>
<keyword evidence="1 6" id="KW-0963">Cytoplasm</keyword>
<dbReference type="GO" id="GO:0005737">
    <property type="term" value="C:cytoplasm"/>
    <property type="evidence" value="ECO:0007669"/>
    <property type="project" value="UniProtKB-SubCell"/>
</dbReference>
<dbReference type="InterPro" id="IPR008189">
    <property type="entry name" value="rRNA_ssu_MeTfrase_I"/>
</dbReference>
<feature type="domain" description="Tetrapyrrole methylase" evidence="7">
    <location>
        <begin position="1"/>
        <end position="202"/>
    </location>
</feature>
<evidence type="ECO:0000256" key="5">
    <source>
        <dbReference type="ARBA" id="ARBA00022691"/>
    </source>
</evidence>
<keyword evidence="4 6" id="KW-0808">Transferase</keyword>
<name>A0A0G0F4F9_9BACT</name>
<accession>A0A0G0F4F9</accession>
<evidence type="ECO:0000259" key="7">
    <source>
        <dbReference type="Pfam" id="PF00590"/>
    </source>
</evidence>
<dbReference type="InterPro" id="IPR000878">
    <property type="entry name" value="4pyrrol_Mease"/>
</dbReference>
<dbReference type="InterPro" id="IPR035996">
    <property type="entry name" value="4pyrrol_Methylase_sf"/>
</dbReference>
<comment type="function">
    <text evidence="6">Catalyzes the 2'-O-methylation of the ribose of cytidine 1402 (C1402) in 16S rRNA.</text>
</comment>
<evidence type="ECO:0000256" key="4">
    <source>
        <dbReference type="ARBA" id="ARBA00022679"/>
    </source>
</evidence>
<dbReference type="PIRSF" id="PIRSF005917">
    <property type="entry name" value="MTase_YraL"/>
    <property type="match status" value="1"/>
</dbReference>
<dbReference type="CDD" id="cd11648">
    <property type="entry name" value="RsmI"/>
    <property type="match status" value="1"/>
</dbReference>
<dbReference type="Proteomes" id="UP000034492">
    <property type="component" value="Unassembled WGS sequence"/>
</dbReference>
<dbReference type="Gene3D" id="3.40.1010.10">
    <property type="entry name" value="Cobalt-precorrin-4 Transmethylase, Domain 1"/>
    <property type="match status" value="1"/>
</dbReference>
<dbReference type="Pfam" id="PF00590">
    <property type="entry name" value="TP_methylase"/>
    <property type="match status" value="1"/>
</dbReference>
<evidence type="ECO:0000256" key="1">
    <source>
        <dbReference type="ARBA" id="ARBA00022490"/>
    </source>
</evidence>
<evidence type="ECO:0000256" key="3">
    <source>
        <dbReference type="ARBA" id="ARBA00022603"/>
    </source>
</evidence>
<dbReference type="EC" id="2.1.1.198" evidence="6"/>
<reference evidence="8 9" key="1">
    <citation type="journal article" date="2015" name="Nature">
        <title>rRNA introns, odd ribosomes, and small enigmatic genomes across a large radiation of phyla.</title>
        <authorList>
            <person name="Brown C.T."/>
            <person name="Hug L.A."/>
            <person name="Thomas B.C."/>
            <person name="Sharon I."/>
            <person name="Castelle C.J."/>
            <person name="Singh A."/>
            <person name="Wilkins M.J."/>
            <person name="Williams K.H."/>
            <person name="Banfield J.F."/>
        </authorList>
    </citation>
    <scope>NUCLEOTIDE SEQUENCE [LARGE SCALE GENOMIC DNA]</scope>
</reference>
<dbReference type="InterPro" id="IPR014776">
    <property type="entry name" value="4pyrrole_Mease_sub2"/>
</dbReference>
<proteinExistence type="inferred from homology"/>
<dbReference type="AlphaFoldDB" id="A0A0G0F4F9"/>
<dbReference type="FunFam" id="3.30.950.10:FF:000002">
    <property type="entry name" value="Ribosomal RNA small subunit methyltransferase I"/>
    <property type="match status" value="1"/>
</dbReference>
<dbReference type="InterPro" id="IPR014777">
    <property type="entry name" value="4pyrrole_Mease_sub1"/>
</dbReference>
<dbReference type="PROSITE" id="PS01296">
    <property type="entry name" value="RSMI"/>
    <property type="match status" value="1"/>
</dbReference>
<keyword evidence="2 6" id="KW-0698">rRNA processing</keyword>
<gene>
    <name evidence="6" type="primary">rsmI</name>
    <name evidence="8" type="ORF">US19_C0025G0009</name>
</gene>
<comment type="caution">
    <text evidence="8">The sequence shown here is derived from an EMBL/GenBank/DDBJ whole genome shotgun (WGS) entry which is preliminary data.</text>
</comment>
<dbReference type="GO" id="GO:0070677">
    <property type="term" value="F:rRNA (cytosine-2'-O-)-methyltransferase activity"/>
    <property type="evidence" value="ECO:0007669"/>
    <property type="project" value="UniProtKB-UniRule"/>
</dbReference>
<dbReference type="HAMAP" id="MF_01877">
    <property type="entry name" value="16SrRNA_methyltr_I"/>
    <property type="match status" value="1"/>
</dbReference>
<dbReference type="PANTHER" id="PTHR46111">
    <property type="entry name" value="RIBOSOMAL RNA SMALL SUBUNIT METHYLTRANSFERASE I"/>
    <property type="match status" value="1"/>
</dbReference>
<dbReference type="FunFam" id="3.40.1010.10:FF:000007">
    <property type="entry name" value="Ribosomal RNA small subunit methyltransferase I"/>
    <property type="match status" value="1"/>
</dbReference>
<evidence type="ECO:0000256" key="6">
    <source>
        <dbReference type="HAMAP-Rule" id="MF_01877"/>
    </source>
</evidence>
<evidence type="ECO:0000313" key="8">
    <source>
        <dbReference type="EMBL" id="KKQ08395.1"/>
    </source>
</evidence>
<dbReference type="SUPFAM" id="SSF53790">
    <property type="entry name" value="Tetrapyrrole methylase"/>
    <property type="match status" value="1"/>
</dbReference>
<comment type="similarity">
    <text evidence="6">Belongs to the methyltransferase superfamily. RsmI family.</text>
</comment>
<keyword evidence="3 6" id="KW-0489">Methyltransferase</keyword>
<comment type="catalytic activity">
    <reaction evidence="6">
        <text>cytidine(1402) in 16S rRNA + S-adenosyl-L-methionine = 2'-O-methylcytidine(1402) in 16S rRNA + S-adenosyl-L-homocysteine + H(+)</text>
        <dbReference type="Rhea" id="RHEA:42924"/>
        <dbReference type="Rhea" id="RHEA-COMP:10285"/>
        <dbReference type="Rhea" id="RHEA-COMP:10286"/>
        <dbReference type="ChEBI" id="CHEBI:15378"/>
        <dbReference type="ChEBI" id="CHEBI:57856"/>
        <dbReference type="ChEBI" id="CHEBI:59789"/>
        <dbReference type="ChEBI" id="CHEBI:74495"/>
        <dbReference type="ChEBI" id="CHEBI:82748"/>
        <dbReference type="EC" id="2.1.1.198"/>
    </reaction>
</comment>
<dbReference type="EMBL" id="LBSA01000025">
    <property type="protein sequence ID" value="KKQ08395.1"/>
    <property type="molecule type" value="Genomic_DNA"/>
</dbReference>
<sequence length="226" mass="25324">MLYIVPTPIGNLKDITLRALEVLQSVDGIICEDTRHACILLNHYAIKKPLLVLNDFNESKNLPQILDKLKEGQNLALISDAGTPLISDPGYKLVRECLQENLEVDSIPGPTASITALTLSGLPPDKFLFLGYLPEKSGNRKKLLENLSAIHNIINTTFIIYIAPHKLLRTLNDLKEIIGDKEVVLAKELTKIHQKVSKKVVSEFLNEFQKSKPKGEYILLFNLKAY</sequence>
<organism evidence="8 9">
    <name type="scientific">Candidatus Daviesbacteria bacterium GW2011_GWB1_36_5</name>
    <dbReference type="NCBI Taxonomy" id="1618426"/>
    <lineage>
        <taxon>Bacteria</taxon>
        <taxon>Candidatus Daviesiibacteriota</taxon>
    </lineage>
</organism>
<dbReference type="InterPro" id="IPR018063">
    <property type="entry name" value="SAM_MeTrfase_RsmI_CS"/>
</dbReference>
<dbReference type="PATRIC" id="fig|1618426.3.peg.842"/>
<evidence type="ECO:0000256" key="2">
    <source>
        <dbReference type="ARBA" id="ARBA00022552"/>
    </source>
</evidence>
<dbReference type="Gene3D" id="3.30.950.10">
    <property type="entry name" value="Methyltransferase, Cobalt-precorrin-4 Transmethylase, Domain 2"/>
    <property type="match status" value="1"/>
</dbReference>
<dbReference type="NCBIfam" id="TIGR00096">
    <property type="entry name" value="16S rRNA (cytidine(1402)-2'-O)-methyltransferase"/>
    <property type="match status" value="1"/>
</dbReference>
<protein>
    <recommendedName>
        <fullName evidence="6">Ribosomal RNA small subunit methyltransferase I</fullName>
        <ecNumber evidence="6">2.1.1.198</ecNumber>
    </recommendedName>
    <alternativeName>
        <fullName evidence="6">16S rRNA 2'-O-ribose C1402 methyltransferase</fullName>
    </alternativeName>
    <alternativeName>
        <fullName evidence="6">rRNA (cytidine-2'-O-)-methyltransferase RsmI</fullName>
    </alternativeName>
</protein>
<comment type="subcellular location">
    <subcellularLocation>
        <location evidence="6">Cytoplasm</location>
    </subcellularLocation>
</comment>
<dbReference type="PANTHER" id="PTHR46111:SF1">
    <property type="entry name" value="RIBOSOMAL RNA SMALL SUBUNIT METHYLTRANSFERASE I"/>
    <property type="match status" value="1"/>
</dbReference>
<keyword evidence="5 6" id="KW-0949">S-adenosyl-L-methionine</keyword>